<proteinExistence type="predicted"/>
<sequence>MLEDREWEGGAPPHTASSTGPPLERTTRHGAARHPSTLRLVDVDGVAMSAAAAYKTMSMDIVEGHQIGLYREDGSVKYPQHHSLIGGEGIPSSSAAHDPNSQRGAAGLIRRRPWSANPGGRPVSPEAVRDVMKNSDVEGAKPTYFYRARQESDNLTVSDLNQKRRSPSPRRLDTTTSPRREDATPFDAYNAFHKHTSMYRPKDQSGVVPVGQKQRPWSAGVSGRAPHSDPLNPVYYVAASLTNTSPTKVARSSALVRELMDRNELPVGQKQRPWSAGVSGRAPHSDPLNPVYYVAASLTNTPPTKVARSSALVRELMDRNEQPSGGKRSSPTTRNAANVFVETSDATVADAIASGRIVVSRPIGGKAAPMTRKGAGAFKSHVEEDRAKALMMEDTSISTAVVWDKLKEVKPVNQRLNMTKDLSSQLRSKREAAAIAQQLVTDPFSPPIPLDSSSSRPSPNMDGAAAVVSPTSIYPTHLNPHMDHRDVPFATSGWKLRLLECRARRKVEQRSNEERQERDEAAALKQLNARPKYSAPPNCVDFGPSLCSTTTTHYTAFTKAHTDAVDDAATRGASPTRRAQVEPRRMAEGQHVGIEQCMDIYGAAADGGWKRPTTTSNLMQRIHRDVATAQQLSQTEGPHALLLTGTSSGRYTSPQERSRTAVRPSSATVRSAATGSIAADQRGQPSAGAGPHPPLSSSAVLSQSKKGKSNEISQYAAAMQRSGVTFSNTERGGAAGAAASAKVQRPRSANPDRSRAGALGSTVRPPPAHASDRKELRYRLEVSSVRNLPNLV</sequence>
<accession>A0A0S4JP10</accession>
<feature type="compositionally biased region" description="Polar residues" evidence="2">
    <location>
        <begin position="695"/>
        <end position="704"/>
    </location>
</feature>
<evidence type="ECO:0000313" key="3">
    <source>
        <dbReference type="EMBL" id="CUG92192.1"/>
    </source>
</evidence>
<feature type="region of interest" description="Disordered" evidence="2">
    <location>
        <begin position="727"/>
        <end position="775"/>
    </location>
</feature>
<feature type="compositionally biased region" description="Polar residues" evidence="2">
    <location>
        <begin position="91"/>
        <end position="103"/>
    </location>
</feature>
<feature type="region of interest" description="Disordered" evidence="2">
    <location>
        <begin position="629"/>
        <end position="707"/>
    </location>
</feature>
<organism evidence="3 4">
    <name type="scientific">Bodo saltans</name>
    <name type="common">Flagellated protozoan</name>
    <dbReference type="NCBI Taxonomy" id="75058"/>
    <lineage>
        <taxon>Eukaryota</taxon>
        <taxon>Discoba</taxon>
        <taxon>Euglenozoa</taxon>
        <taxon>Kinetoplastea</taxon>
        <taxon>Metakinetoplastina</taxon>
        <taxon>Eubodonida</taxon>
        <taxon>Bodonidae</taxon>
        <taxon>Bodo</taxon>
    </lineage>
</organism>
<dbReference type="VEuPathDB" id="TriTrypDB:BSAL_36055"/>
<feature type="region of interest" description="Disordered" evidence="2">
    <location>
        <begin position="1"/>
        <end position="35"/>
    </location>
</feature>
<feature type="region of interest" description="Disordered" evidence="2">
    <location>
        <begin position="201"/>
        <end position="225"/>
    </location>
</feature>
<protein>
    <submittedName>
        <fullName evidence="3">Uncharacterized protein</fullName>
    </submittedName>
</protein>
<evidence type="ECO:0000256" key="1">
    <source>
        <dbReference type="SAM" id="Coils"/>
    </source>
</evidence>
<feature type="compositionally biased region" description="Basic and acidic residues" evidence="2">
    <location>
        <begin position="170"/>
        <end position="183"/>
    </location>
</feature>
<reference evidence="4" key="1">
    <citation type="submission" date="2015-09" db="EMBL/GenBank/DDBJ databases">
        <authorList>
            <consortium name="Pathogen Informatics"/>
        </authorList>
    </citation>
    <scope>NUCLEOTIDE SEQUENCE [LARGE SCALE GENOMIC DNA]</scope>
    <source>
        <strain evidence="4">Lake Konstanz</strain>
    </source>
</reference>
<keyword evidence="4" id="KW-1185">Reference proteome</keyword>
<evidence type="ECO:0000256" key="2">
    <source>
        <dbReference type="SAM" id="MobiDB-lite"/>
    </source>
</evidence>
<feature type="region of interest" description="Disordered" evidence="2">
    <location>
        <begin position="155"/>
        <end position="183"/>
    </location>
</feature>
<dbReference type="Proteomes" id="UP000051952">
    <property type="component" value="Unassembled WGS sequence"/>
</dbReference>
<keyword evidence="1" id="KW-0175">Coiled coil</keyword>
<feature type="coiled-coil region" evidence="1">
    <location>
        <begin position="496"/>
        <end position="524"/>
    </location>
</feature>
<gene>
    <name evidence="3" type="ORF">BSAL_36055</name>
</gene>
<feature type="region of interest" description="Disordered" evidence="2">
    <location>
        <begin position="80"/>
        <end position="135"/>
    </location>
</feature>
<dbReference type="EMBL" id="CYKH01002017">
    <property type="protein sequence ID" value="CUG92192.1"/>
    <property type="molecule type" value="Genomic_DNA"/>
</dbReference>
<evidence type="ECO:0000313" key="4">
    <source>
        <dbReference type="Proteomes" id="UP000051952"/>
    </source>
</evidence>
<feature type="compositionally biased region" description="Polar residues" evidence="2">
    <location>
        <begin position="644"/>
        <end position="655"/>
    </location>
</feature>
<feature type="compositionally biased region" description="Polar residues" evidence="2">
    <location>
        <begin position="663"/>
        <end position="674"/>
    </location>
</feature>
<feature type="region of interest" description="Disordered" evidence="2">
    <location>
        <begin position="443"/>
        <end position="463"/>
    </location>
</feature>
<dbReference type="AlphaFoldDB" id="A0A0S4JP10"/>
<name>A0A0S4JP10_BODSA</name>